<comment type="caution">
    <text evidence="9">The sequence shown here is derived from an EMBL/GenBank/DDBJ whole genome shotgun (WGS) entry which is preliminary data.</text>
</comment>
<dbReference type="AlphaFoldDB" id="A0A4R3MJX3"/>
<feature type="signal peptide" evidence="8">
    <location>
        <begin position="1"/>
        <end position="28"/>
    </location>
</feature>
<feature type="chain" id="PRO_5020912931" description="Lectin-like protein BA14k" evidence="8">
    <location>
        <begin position="29"/>
        <end position="117"/>
    </location>
</feature>
<comment type="function">
    <text evidence="6">Has immunoglobulin-binding and hemagglutination properties, and can bind to mannose. Essential for virulence. May be involved in LPS biosynthesis or polysaccharide transport.</text>
</comment>
<dbReference type="GO" id="GO:0030246">
    <property type="term" value="F:carbohydrate binding"/>
    <property type="evidence" value="ECO:0007669"/>
    <property type="project" value="UniProtKB-KW"/>
</dbReference>
<dbReference type="GO" id="GO:0016020">
    <property type="term" value="C:membrane"/>
    <property type="evidence" value="ECO:0007669"/>
    <property type="project" value="UniProtKB-SubCell"/>
</dbReference>
<evidence type="ECO:0000256" key="2">
    <source>
        <dbReference type="ARBA" id="ARBA00010270"/>
    </source>
</evidence>
<evidence type="ECO:0000256" key="7">
    <source>
        <dbReference type="SAM" id="Phobius"/>
    </source>
</evidence>
<keyword evidence="5" id="KW-0430">Lectin</keyword>
<keyword evidence="10" id="KW-1185">Reference proteome</keyword>
<dbReference type="Proteomes" id="UP000295678">
    <property type="component" value="Unassembled WGS sequence"/>
</dbReference>
<keyword evidence="7" id="KW-1133">Transmembrane helix</keyword>
<feature type="transmembrane region" description="Helical" evidence="7">
    <location>
        <begin position="38"/>
        <end position="59"/>
    </location>
</feature>
<comment type="subcellular location">
    <subcellularLocation>
        <location evidence="1">Membrane</location>
        <topology evidence="1">Single-pass membrane protein</topology>
    </subcellularLocation>
</comment>
<accession>A0A4R3MJX3</accession>
<name>A0A4R3MJX3_9HYPH</name>
<organism evidence="9 10">
    <name type="scientific">Tepidamorphus gemmatus</name>
    <dbReference type="NCBI Taxonomy" id="747076"/>
    <lineage>
        <taxon>Bacteria</taxon>
        <taxon>Pseudomonadati</taxon>
        <taxon>Pseudomonadota</taxon>
        <taxon>Alphaproteobacteria</taxon>
        <taxon>Hyphomicrobiales</taxon>
        <taxon>Tepidamorphaceae</taxon>
        <taxon>Tepidamorphus</taxon>
    </lineage>
</organism>
<dbReference type="EMBL" id="SMAK01000001">
    <property type="protein sequence ID" value="TCT13653.1"/>
    <property type="molecule type" value="Genomic_DNA"/>
</dbReference>
<comment type="similarity">
    <text evidence="2">Belongs to the BA14k family.</text>
</comment>
<reference evidence="9 10" key="1">
    <citation type="submission" date="2019-03" db="EMBL/GenBank/DDBJ databases">
        <title>Genomic Encyclopedia of Type Strains, Phase IV (KMG-IV): sequencing the most valuable type-strain genomes for metagenomic binning, comparative biology and taxonomic classification.</title>
        <authorList>
            <person name="Goeker M."/>
        </authorList>
    </citation>
    <scope>NUCLEOTIDE SEQUENCE [LARGE SCALE GENOMIC DNA]</scope>
    <source>
        <strain evidence="9 10">DSM 19345</strain>
    </source>
</reference>
<evidence type="ECO:0000313" key="9">
    <source>
        <dbReference type="EMBL" id="TCT13653.1"/>
    </source>
</evidence>
<evidence type="ECO:0000256" key="1">
    <source>
        <dbReference type="ARBA" id="ARBA00004167"/>
    </source>
</evidence>
<keyword evidence="8" id="KW-0732">Signal</keyword>
<evidence type="ECO:0000256" key="5">
    <source>
        <dbReference type="ARBA" id="ARBA00022734"/>
    </source>
</evidence>
<sequence length="117" mass="12541">MRTTFKTIAAAGLALVLGAASLPSDANAGGYHYRHYHGGAAAAGILGFATGAILGSALAQPRYYAPPPVAYYPQPVYYGAPAPWTPAWYAYCASKYRSFNPSTGYFLGYDGRYHFCR</sequence>
<evidence type="ECO:0000313" key="10">
    <source>
        <dbReference type="Proteomes" id="UP000295678"/>
    </source>
</evidence>
<dbReference type="RefSeq" id="WP_132805016.1">
    <property type="nucleotide sequence ID" value="NZ_SMAK01000001.1"/>
</dbReference>
<keyword evidence="7" id="KW-0812">Transmembrane</keyword>
<keyword evidence="4" id="KW-1003">Cell membrane</keyword>
<keyword evidence="7" id="KW-0472">Membrane</keyword>
<protein>
    <recommendedName>
        <fullName evidence="3">Lectin-like protein BA14k</fullName>
    </recommendedName>
</protein>
<evidence type="ECO:0000256" key="4">
    <source>
        <dbReference type="ARBA" id="ARBA00022475"/>
    </source>
</evidence>
<proteinExistence type="inferred from homology"/>
<evidence type="ECO:0000256" key="8">
    <source>
        <dbReference type="SAM" id="SignalP"/>
    </source>
</evidence>
<evidence type="ECO:0000256" key="6">
    <source>
        <dbReference type="ARBA" id="ARBA00025321"/>
    </source>
</evidence>
<gene>
    <name evidence="9" type="ORF">EDC22_101523</name>
</gene>
<dbReference type="InterPro" id="IPR012413">
    <property type="entry name" value="BA14K"/>
</dbReference>
<dbReference type="Pfam" id="PF07886">
    <property type="entry name" value="BA14K"/>
    <property type="match status" value="1"/>
</dbReference>
<evidence type="ECO:0000256" key="3">
    <source>
        <dbReference type="ARBA" id="ARBA00020552"/>
    </source>
</evidence>